<name>A0A1I6FE16_9PSEU</name>
<dbReference type="EMBL" id="FOYL01000012">
    <property type="protein sequence ID" value="SFR28103.1"/>
    <property type="molecule type" value="Genomic_DNA"/>
</dbReference>
<protein>
    <submittedName>
        <fullName evidence="1">Esterase/lipase superfamily enzyme</fullName>
    </submittedName>
</protein>
<dbReference type="InterPro" id="IPR029058">
    <property type="entry name" value="AB_hydrolase_fold"/>
</dbReference>
<evidence type="ECO:0000313" key="1">
    <source>
        <dbReference type="EMBL" id="SFR28103.1"/>
    </source>
</evidence>
<dbReference type="STRING" id="84724.SAMN04488564_112214"/>
<accession>A0A1I6FE16</accession>
<reference evidence="2" key="1">
    <citation type="submission" date="2016-10" db="EMBL/GenBank/DDBJ databases">
        <authorList>
            <person name="Varghese N."/>
            <person name="Submissions S."/>
        </authorList>
    </citation>
    <scope>NUCLEOTIDE SEQUENCE [LARGE SCALE GENOMIC DNA]</scope>
    <source>
        <strain evidence="2">DSM 44232</strain>
    </source>
</reference>
<evidence type="ECO:0000313" key="2">
    <source>
        <dbReference type="Proteomes" id="UP000198583"/>
    </source>
</evidence>
<keyword evidence="2" id="KW-1185">Reference proteome</keyword>
<dbReference type="Gene3D" id="3.40.50.1820">
    <property type="entry name" value="alpha/beta hydrolase"/>
    <property type="match status" value="1"/>
</dbReference>
<organism evidence="1 2">
    <name type="scientific">Lentzea waywayandensis</name>
    <dbReference type="NCBI Taxonomy" id="84724"/>
    <lineage>
        <taxon>Bacteria</taxon>
        <taxon>Bacillati</taxon>
        <taxon>Actinomycetota</taxon>
        <taxon>Actinomycetes</taxon>
        <taxon>Pseudonocardiales</taxon>
        <taxon>Pseudonocardiaceae</taxon>
        <taxon>Lentzea</taxon>
    </lineage>
</organism>
<proteinExistence type="predicted"/>
<sequence>MLRQERIRKPGGDMSTTNTSSFVDLAAVRAEVALLVTADRLEELRRELRGSVRVPDDRLELWVGLVASAVQLIPHRLDELAAAEPGPHASLQFEQVRKGIRAYWGCADDIVPDRRGLVGRVDDAVVVHTVLDRLARFLRAKEPIESTAGGGWPEVDLRIVLDAEVVEAVDLVADRIWYGEFETADVVSLGPDAKVFALSSQLPLTRRTRSARGADQAVVRQCRIWFGTNREPVVGQKGPEFGPERDQSGKVHFGHCDVMIPKTHKFGSTGTNPFIRLLHLDFADDRIRVTGRHSNRDSDEFYGDLRKALTETPGRQLLFYLHGYNAGFDEAAVRTAQLFADLRVDGAAAFFSWPSCGETEHYLHDRDRIEESEAEIAQFLQGLATSLDGATVHIIAHSMGNRGLLRALHRITGMAAGDSGVRFGQIILAAPDISTKLFKELAVVYPSISRRTTMYVSAKDKALDMSGWLAGASRAGLTPPVTVVPEIDTIEVTDIDLSVLGHSYYAEAEAVLYDIDELLRHDPDPGNRMRLRPSVPSQPDQPYWIINA</sequence>
<dbReference type="Pfam" id="PF05990">
    <property type="entry name" value="DUF900"/>
    <property type="match status" value="1"/>
</dbReference>
<dbReference type="SUPFAM" id="SSF53474">
    <property type="entry name" value="alpha/beta-Hydrolases"/>
    <property type="match status" value="1"/>
</dbReference>
<dbReference type="AlphaFoldDB" id="A0A1I6FE16"/>
<gene>
    <name evidence="1" type="ORF">SAMN04488564_112214</name>
</gene>
<dbReference type="Proteomes" id="UP000198583">
    <property type="component" value="Unassembled WGS sequence"/>
</dbReference>
<dbReference type="PANTHER" id="PTHR36513:SF1">
    <property type="entry name" value="TRANSMEMBRANE PROTEIN"/>
    <property type="match status" value="1"/>
</dbReference>
<dbReference type="InterPro" id="IPR010297">
    <property type="entry name" value="DUF900_hydrolase"/>
</dbReference>
<dbReference type="PANTHER" id="PTHR36513">
    <property type="entry name" value="ABC TRANSMEMBRANE TYPE-1 DOMAIN-CONTAINING PROTEIN"/>
    <property type="match status" value="1"/>
</dbReference>